<comment type="caution">
    <text evidence="2">The sequence shown here is derived from an EMBL/GenBank/DDBJ whole genome shotgun (WGS) entry which is preliminary data.</text>
</comment>
<feature type="region of interest" description="Disordered" evidence="1">
    <location>
        <begin position="119"/>
        <end position="138"/>
    </location>
</feature>
<feature type="region of interest" description="Disordered" evidence="1">
    <location>
        <begin position="67"/>
        <end position="87"/>
    </location>
</feature>
<dbReference type="EMBL" id="JANPWB010000008">
    <property type="protein sequence ID" value="KAJ1165682.1"/>
    <property type="molecule type" value="Genomic_DNA"/>
</dbReference>
<dbReference type="AlphaFoldDB" id="A0AAV7SNJ8"/>
<accession>A0AAV7SNJ8</accession>
<reference evidence="2" key="1">
    <citation type="journal article" date="2022" name="bioRxiv">
        <title>Sequencing and chromosome-scale assembly of the giantPleurodeles waltlgenome.</title>
        <authorList>
            <person name="Brown T."/>
            <person name="Elewa A."/>
            <person name="Iarovenko S."/>
            <person name="Subramanian E."/>
            <person name="Araus A.J."/>
            <person name="Petzold A."/>
            <person name="Susuki M."/>
            <person name="Suzuki K.-i.T."/>
            <person name="Hayashi T."/>
            <person name="Toyoda A."/>
            <person name="Oliveira C."/>
            <person name="Osipova E."/>
            <person name="Leigh N.D."/>
            <person name="Simon A."/>
            <person name="Yun M.H."/>
        </authorList>
    </citation>
    <scope>NUCLEOTIDE SEQUENCE</scope>
    <source>
        <strain evidence="2">20211129_DDA</strain>
        <tissue evidence="2">Liver</tissue>
    </source>
</reference>
<keyword evidence="3" id="KW-1185">Reference proteome</keyword>
<gene>
    <name evidence="2" type="ORF">NDU88_006099</name>
</gene>
<sequence>MLGRKTAGKDWEVKQRKNVEKNRKSSKMERNQKREKVQGEKQAEKTKVADYPVSQGAWLEGENWNIIEEKSEKPDEESLEEPRRLTSEEQIRCWRISGMEALHPGQVDTDGEDVLTHQPNDGVPRWSDAIASYAPGGA</sequence>
<proteinExistence type="predicted"/>
<feature type="compositionally biased region" description="Basic and acidic residues" evidence="1">
    <location>
        <begin position="7"/>
        <end position="48"/>
    </location>
</feature>
<feature type="region of interest" description="Disordered" evidence="1">
    <location>
        <begin position="1"/>
        <end position="54"/>
    </location>
</feature>
<name>A0AAV7SNJ8_PLEWA</name>
<evidence type="ECO:0000313" key="3">
    <source>
        <dbReference type="Proteomes" id="UP001066276"/>
    </source>
</evidence>
<dbReference type="Proteomes" id="UP001066276">
    <property type="component" value="Chromosome 4_2"/>
</dbReference>
<protein>
    <submittedName>
        <fullName evidence="2">Uncharacterized protein</fullName>
    </submittedName>
</protein>
<evidence type="ECO:0000313" key="2">
    <source>
        <dbReference type="EMBL" id="KAJ1165682.1"/>
    </source>
</evidence>
<evidence type="ECO:0000256" key="1">
    <source>
        <dbReference type="SAM" id="MobiDB-lite"/>
    </source>
</evidence>
<organism evidence="2 3">
    <name type="scientific">Pleurodeles waltl</name>
    <name type="common">Iberian ribbed newt</name>
    <dbReference type="NCBI Taxonomy" id="8319"/>
    <lineage>
        <taxon>Eukaryota</taxon>
        <taxon>Metazoa</taxon>
        <taxon>Chordata</taxon>
        <taxon>Craniata</taxon>
        <taxon>Vertebrata</taxon>
        <taxon>Euteleostomi</taxon>
        <taxon>Amphibia</taxon>
        <taxon>Batrachia</taxon>
        <taxon>Caudata</taxon>
        <taxon>Salamandroidea</taxon>
        <taxon>Salamandridae</taxon>
        <taxon>Pleurodelinae</taxon>
        <taxon>Pleurodeles</taxon>
    </lineage>
</organism>